<dbReference type="GO" id="GO:0000278">
    <property type="term" value="P:mitotic cell cycle"/>
    <property type="evidence" value="ECO:0007669"/>
    <property type="project" value="TreeGrafter"/>
</dbReference>
<comment type="similarity">
    <text evidence="1">Belongs to the Cdt1 family.</text>
</comment>
<gene>
    <name evidence="5" type="ORF">PMAYCL1PPCAC_02806</name>
</gene>
<comment type="caution">
    <text evidence="5">The sequence shown here is derived from an EMBL/GenBank/DDBJ whole genome shotgun (WGS) entry which is preliminary data.</text>
</comment>
<dbReference type="Pfam" id="PF08839">
    <property type="entry name" value="CDT1"/>
    <property type="match status" value="1"/>
</dbReference>
<keyword evidence="2" id="KW-0131">Cell cycle</keyword>
<dbReference type="InterPro" id="IPR045173">
    <property type="entry name" value="Cdt1"/>
</dbReference>
<dbReference type="GO" id="GO:0005634">
    <property type="term" value="C:nucleus"/>
    <property type="evidence" value="ECO:0007669"/>
    <property type="project" value="TreeGrafter"/>
</dbReference>
<evidence type="ECO:0000313" key="5">
    <source>
        <dbReference type="EMBL" id="GMR32611.1"/>
    </source>
</evidence>
<dbReference type="EMBL" id="BTRK01000001">
    <property type="protein sequence ID" value="GMR32611.1"/>
    <property type="molecule type" value="Genomic_DNA"/>
</dbReference>
<dbReference type="AlphaFoldDB" id="A0AAN4Z2E5"/>
<feature type="region of interest" description="Disordered" evidence="3">
    <location>
        <begin position="1"/>
        <end position="20"/>
    </location>
</feature>
<protein>
    <recommendedName>
        <fullName evidence="4">CDT1 Geminin-binding domain-containing protein</fullName>
    </recommendedName>
</protein>
<accession>A0AAN4Z2E5</accession>
<dbReference type="InterPro" id="IPR014939">
    <property type="entry name" value="CDT1_Gemini-bd-like"/>
</dbReference>
<dbReference type="InterPro" id="IPR038090">
    <property type="entry name" value="Cdt1_C_WH_dom_sf"/>
</dbReference>
<sequence>RSKEREESPQDDLMSRAPKGYGRSLMSEEVKKAANVPLPSSYQDLFNLFKSCEQIYSIMDAAGKTVTFSMLAETVTKDTRKKFSLDHMAQLLEVYPQAYKVHVQQARSARWEHVVKANLDEDLSSFVTGPLLSEQSLPSEPILTTAPSLNRFSPMKGRPIISSSGVRVPSSPRKPASPVKNFQREVIMDGRRRLEGWRIACRVQVFRYLLTRRVNDAHDEFMKKLQLPVETVVPASPFVTPRDFHQNFRLEINSLCPPIGKAEMEQIPEEENVAGGSHQGMSDFIKILSETVSVLPKAVDDAILDLKSPVKKTVSSRGVPLSPAKFKEAPKPMSVLERIRARKAAEAAAEMRRNPELEEKLCDLERLLDKRNLALIFEIYRSNSRTSMDITILAERMGESKRITKDMAPSLLTRLTRLAPSYFSISTISLGKFFRISPDNSTKTQDTVESLLKEERTACRTQTAAGSLRSP</sequence>
<dbReference type="Gene3D" id="1.10.10.1420">
    <property type="entry name" value="DNA replication factor Cdt1, C-terminal WH domain"/>
    <property type="match status" value="1"/>
</dbReference>
<feature type="non-terminal residue" evidence="5">
    <location>
        <position position="1"/>
    </location>
</feature>
<evidence type="ECO:0000259" key="4">
    <source>
        <dbReference type="SMART" id="SM01075"/>
    </source>
</evidence>
<keyword evidence="6" id="KW-1185">Reference proteome</keyword>
<dbReference type="SMART" id="SM01075">
    <property type="entry name" value="CDT1"/>
    <property type="match status" value="1"/>
</dbReference>
<dbReference type="InterPro" id="IPR032054">
    <property type="entry name" value="Cdt1_C"/>
</dbReference>
<dbReference type="PANTHER" id="PTHR28637:SF1">
    <property type="entry name" value="DNA REPLICATION FACTOR CDT1"/>
    <property type="match status" value="1"/>
</dbReference>
<dbReference type="GO" id="GO:0070182">
    <property type="term" value="F:DNA polymerase binding"/>
    <property type="evidence" value="ECO:0007669"/>
    <property type="project" value="TreeGrafter"/>
</dbReference>
<dbReference type="PANTHER" id="PTHR28637">
    <property type="entry name" value="DNA REPLICATION FACTOR CDT1"/>
    <property type="match status" value="1"/>
</dbReference>
<dbReference type="GO" id="GO:0030174">
    <property type="term" value="P:regulation of DNA-templated DNA replication initiation"/>
    <property type="evidence" value="ECO:0007669"/>
    <property type="project" value="InterPro"/>
</dbReference>
<dbReference type="SUPFAM" id="SSF46785">
    <property type="entry name" value="Winged helix' DNA-binding domain"/>
    <property type="match status" value="1"/>
</dbReference>
<dbReference type="GO" id="GO:0000076">
    <property type="term" value="P:DNA replication checkpoint signaling"/>
    <property type="evidence" value="ECO:0007669"/>
    <property type="project" value="TreeGrafter"/>
</dbReference>
<evidence type="ECO:0000256" key="2">
    <source>
        <dbReference type="ARBA" id="ARBA00023306"/>
    </source>
</evidence>
<evidence type="ECO:0000256" key="3">
    <source>
        <dbReference type="SAM" id="MobiDB-lite"/>
    </source>
</evidence>
<dbReference type="InterPro" id="IPR036390">
    <property type="entry name" value="WH_DNA-bd_sf"/>
</dbReference>
<dbReference type="GO" id="GO:0003677">
    <property type="term" value="F:DNA binding"/>
    <property type="evidence" value="ECO:0007669"/>
    <property type="project" value="InterPro"/>
</dbReference>
<dbReference type="Pfam" id="PF16679">
    <property type="entry name" value="CDT1_C"/>
    <property type="match status" value="1"/>
</dbReference>
<evidence type="ECO:0000313" key="6">
    <source>
        <dbReference type="Proteomes" id="UP001328107"/>
    </source>
</evidence>
<feature type="domain" description="CDT1 Geminin-binding" evidence="4">
    <location>
        <begin position="38"/>
        <end position="266"/>
    </location>
</feature>
<organism evidence="5 6">
    <name type="scientific">Pristionchus mayeri</name>
    <dbReference type="NCBI Taxonomy" id="1317129"/>
    <lineage>
        <taxon>Eukaryota</taxon>
        <taxon>Metazoa</taxon>
        <taxon>Ecdysozoa</taxon>
        <taxon>Nematoda</taxon>
        <taxon>Chromadorea</taxon>
        <taxon>Rhabditida</taxon>
        <taxon>Rhabditina</taxon>
        <taxon>Diplogasteromorpha</taxon>
        <taxon>Diplogasteroidea</taxon>
        <taxon>Neodiplogasteridae</taxon>
        <taxon>Pristionchus</taxon>
    </lineage>
</organism>
<proteinExistence type="inferred from homology"/>
<evidence type="ECO:0000256" key="1">
    <source>
        <dbReference type="ARBA" id="ARBA00008356"/>
    </source>
</evidence>
<reference evidence="6" key="1">
    <citation type="submission" date="2022-10" db="EMBL/GenBank/DDBJ databases">
        <title>Genome assembly of Pristionchus species.</title>
        <authorList>
            <person name="Yoshida K."/>
            <person name="Sommer R.J."/>
        </authorList>
    </citation>
    <scope>NUCLEOTIDE SEQUENCE [LARGE SCALE GENOMIC DNA]</scope>
    <source>
        <strain evidence="6">RS5460</strain>
    </source>
</reference>
<dbReference type="Proteomes" id="UP001328107">
    <property type="component" value="Unassembled WGS sequence"/>
</dbReference>
<dbReference type="GO" id="GO:0071163">
    <property type="term" value="P:DNA replication preinitiation complex assembly"/>
    <property type="evidence" value="ECO:0007669"/>
    <property type="project" value="InterPro"/>
</dbReference>
<name>A0AAN4Z2E5_9BILA</name>